<comment type="subcellular location">
    <subcellularLocation>
        <location evidence="1">Membrane</location>
    </subcellularLocation>
</comment>
<dbReference type="FunFam" id="3.40.50.300:FF:001852">
    <property type="entry name" value="Peroxisomal biogenesis factor 1"/>
    <property type="match status" value="1"/>
</dbReference>
<evidence type="ECO:0000256" key="3">
    <source>
        <dbReference type="ARBA" id="ARBA00022448"/>
    </source>
</evidence>
<gene>
    <name evidence="15" type="ORF">BaRGS_00025577</name>
</gene>
<dbReference type="GO" id="GO:0005524">
    <property type="term" value="F:ATP binding"/>
    <property type="evidence" value="ECO:0007669"/>
    <property type="project" value="UniProtKB-KW"/>
</dbReference>
<keyword evidence="7" id="KW-0067">ATP-binding</keyword>
<keyword evidence="16" id="KW-1185">Reference proteome</keyword>
<keyword evidence="9" id="KW-0472">Membrane</keyword>
<dbReference type="InterPro" id="IPR015342">
    <property type="entry name" value="PEX1-N_C-lobe"/>
</dbReference>
<sequence>MNLIPSEFEFSTNKDCFLYLVKEKRNTDRTRSSKIAVFEATYAKESKAYFSLFGDASEVHPGDHLRINGLYADKLGIKDHEQVVLRPVYNLTTTAKKVSVEPVSVDDWEILESSASKVEGCLLDQVRVVWPGQVLPVWVEPSVCLFIKIASVEPCNKFAVLDTNTVVIVAPKLRRQQSQPPPLKMPPRQNAQDHEGNTPPFVGKASLQGSDVTRSPARRQKRAPSWRKRFSQSDPLSPRGPEQSPKHLARSNTDQSRMQPLLGLLAALWSGYPNLNSRSSDATVLGKLDDMTDDPEMEEVPQDNLVFRIQPSDLTGVYENLKDTFDSVDQSSEHPPVELLQPSTIYVSSRDVAGHWLGRHGYGIGPQVYFAELRKLLSAQDREKAKLDASGSKKKGESAQQKVQDNESQLRCIVRVVTVDRSAAVTTPAWRQAAVAVLGKHGLTVGHAVVPKVLRRQLKLDTTGCMWVKTGNVTFMPSSAIVLYPVSVVPRTVDNKMLASAFKQWVEVVADDDHPMVIFHGMLVRFRVTMGTQAEAQILLGAGADSAMLVSQSKIRDITVIVERGTKDGLLPGVLSPMVAFTQVEDFDHKPPSERLDFLGGVSGLTAAALKHLESCLGSRPLSRQMFNDRPGLNHGLLLLTGPKGSGKTSLARALCHSISRPPTLAYTFTLDCRPLRGKRVETLQSLLEAAFDEAAWRQPAVLLIDDLDVIAPAPDNPASEMSGEALYAAKVSEVLQGLIKFEMRNFTRMVVLVTSQSRSTLHPSIVASRGLHFVQEVTAIKPPDKKGREELLRSILEANSTIAADSTLEHLDIAAIVARTEGYVARDLQVLINRALHSHLGQQPLECKNVTLLQNDFEAALDGFKPLAIRNVPLHTSGDLGWSDVGGLEDVKAALVETLQWPSKYPQLFANCPLRLRSGLLLYGPPGTGKTLLAGAVAKECCLNFISIKGPELLSKYIGASEQAVRDLFTRAQSAKPCILFFDEFDSIAPKRGHDSTGVTDRVVNQLLTQLDGVEGLQGVYMLGATSRPDLIDPALLRPGRLDKCLYCGIPSKEERHSILQAMTQKMCLCDDVDLKAVADVCEYFTGADFKALLYNAQLQAIHEYTDAERAIGADGLVRIKGSVDTCALMNKSPITINPKNSPGSSTTTSPINKKAPCEVGSESISPDGKVAVAAVCGKNVHKQPALPGPGGDAPTVEDLVKARQLPYVRSCPPSELQVEGTAWKADQRKGKRVTFFRKMGEAPAVLSPEDEARFLTMVTEIQRRQNQTVGRDRLERRRASSILVKPSVLVPVTQKHLMAAASSMKPSVSAAERERYQAIDFYVIHIASDFHRRHTPNRVTRDEAPLRFRPPVLSLEFHFASPCLKDGKSDALETNLVKQAKVLKDRRGFKSSRVYQGHDPGDSF</sequence>
<dbReference type="CDD" id="cd19526">
    <property type="entry name" value="RecA-like_PEX1_r2"/>
    <property type="match status" value="1"/>
</dbReference>
<keyword evidence="4" id="KW-0962">Peroxisome biogenesis</keyword>
<proteinExistence type="inferred from homology"/>
<dbReference type="Gene3D" id="3.40.50.300">
    <property type="entry name" value="P-loop containing nucleotide triphosphate hydrolases"/>
    <property type="match status" value="2"/>
</dbReference>
<evidence type="ECO:0000256" key="12">
    <source>
        <dbReference type="ARBA" id="ARBA00048778"/>
    </source>
</evidence>
<keyword evidence="3" id="KW-0813">Transport</keyword>
<feature type="compositionally biased region" description="Basic residues" evidence="13">
    <location>
        <begin position="216"/>
        <end position="230"/>
    </location>
</feature>
<evidence type="ECO:0000256" key="4">
    <source>
        <dbReference type="ARBA" id="ARBA00022593"/>
    </source>
</evidence>
<reference evidence="15 16" key="1">
    <citation type="journal article" date="2023" name="Sci. Data">
        <title>Genome assembly of the Korean intertidal mud-creeper Batillaria attramentaria.</title>
        <authorList>
            <person name="Patra A.K."/>
            <person name="Ho P.T."/>
            <person name="Jun S."/>
            <person name="Lee S.J."/>
            <person name="Kim Y."/>
            <person name="Won Y.J."/>
        </authorList>
    </citation>
    <scope>NUCLEOTIDE SEQUENCE [LARGE SCALE GENOMIC DNA]</scope>
    <source>
        <strain evidence="15">Wonlab-2016</strain>
    </source>
</reference>
<dbReference type="InterPro" id="IPR003960">
    <property type="entry name" value="ATPase_AAA_CS"/>
</dbReference>
<protein>
    <recommendedName>
        <fullName evidence="11">Peroxisomal ATPase PEX1</fullName>
    </recommendedName>
    <alternativeName>
        <fullName evidence="10">Peroxin-1</fullName>
    </alternativeName>
</protein>
<dbReference type="InterPro" id="IPR003959">
    <property type="entry name" value="ATPase_AAA_core"/>
</dbReference>
<dbReference type="PROSITE" id="PS00674">
    <property type="entry name" value="AAA"/>
    <property type="match status" value="1"/>
</dbReference>
<comment type="catalytic activity">
    <reaction evidence="12">
        <text>ATP + H2O = ADP + phosphate + H(+)</text>
        <dbReference type="Rhea" id="RHEA:13065"/>
        <dbReference type="ChEBI" id="CHEBI:15377"/>
        <dbReference type="ChEBI" id="CHEBI:15378"/>
        <dbReference type="ChEBI" id="CHEBI:30616"/>
        <dbReference type="ChEBI" id="CHEBI:43474"/>
        <dbReference type="ChEBI" id="CHEBI:456216"/>
    </reaction>
    <physiologicalReaction direction="left-to-right" evidence="12">
        <dbReference type="Rhea" id="RHEA:13066"/>
    </physiologicalReaction>
</comment>
<keyword evidence="6" id="KW-0378">Hydrolase</keyword>
<evidence type="ECO:0000256" key="2">
    <source>
        <dbReference type="ARBA" id="ARBA00006914"/>
    </source>
</evidence>
<dbReference type="InterPro" id="IPR003593">
    <property type="entry name" value="AAA+_ATPase"/>
</dbReference>
<dbReference type="PANTHER" id="PTHR23077">
    <property type="entry name" value="AAA-FAMILY ATPASE"/>
    <property type="match status" value="1"/>
</dbReference>
<dbReference type="Gene3D" id="1.10.8.60">
    <property type="match status" value="2"/>
</dbReference>
<dbReference type="InterPro" id="IPR041569">
    <property type="entry name" value="AAA_lid_3"/>
</dbReference>
<evidence type="ECO:0000256" key="5">
    <source>
        <dbReference type="ARBA" id="ARBA00022741"/>
    </source>
</evidence>
<evidence type="ECO:0000256" key="8">
    <source>
        <dbReference type="ARBA" id="ARBA00022927"/>
    </source>
</evidence>
<dbReference type="Pfam" id="PF09262">
    <property type="entry name" value="PEX-1N"/>
    <property type="match status" value="1"/>
</dbReference>
<dbReference type="InterPro" id="IPR027417">
    <property type="entry name" value="P-loop_NTPase"/>
</dbReference>
<evidence type="ECO:0000313" key="16">
    <source>
        <dbReference type="Proteomes" id="UP001519460"/>
    </source>
</evidence>
<dbReference type="EMBL" id="JACVVK020000231">
    <property type="protein sequence ID" value="KAK7483173.1"/>
    <property type="molecule type" value="Genomic_DNA"/>
</dbReference>
<organism evidence="15 16">
    <name type="scientific">Batillaria attramentaria</name>
    <dbReference type="NCBI Taxonomy" id="370345"/>
    <lineage>
        <taxon>Eukaryota</taxon>
        <taxon>Metazoa</taxon>
        <taxon>Spiralia</taxon>
        <taxon>Lophotrochozoa</taxon>
        <taxon>Mollusca</taxon>
        <taxon>Gastropoda</taxon>
        <taxon>Caenogastropoda</taxon>
        <taxon>Sorbeoconcha</taxon>
        <taxon>Cerithioidea</taxon>
        <taxon>Batillariidae</taxon>
        <taxon>Batillaria</taxon>
    </lineage>
</organism>
<feature type="region of interest" description="Disordered" evidence="13">
    <location>
        <begin position="172"/>
        <end position="254"/>
    </location>
</feature>
<evidence type="ECO:0000256" key="10">
    <source>
        <dbReference type="ARBA" id="ARBA00032509"/>
    </source>
</evidence>
<comment type="caution">
    <text evidence="15">The sequence shown here is derived from an EMBL/GenBank/DDBJ whole genome shotgun (WGS) entry which is preliminary data.</text>
</comment>
<dbReference type="SUPFAM" id="SSF54585">
    <property type="entry name" value="Cdc48 domain 2-like"/>
    <property type="match status" value="1"/>
</dbReference>
<dbReference type="Pfam" id="PF17862">
    <property type="entry name" value="AAA_lid_3"/>
    <property type="match status" value="1"/>
</dbReference>
<dbReference type="SMART" id="SM00382">
    <property type="entry name" value="AAA"/>
    <property type="match status" value="2"/>
</dbReference>
<accession>A0ABD0K7W7</accession>
<dbReference type="Gene3D" id="2.40.40.20">
    <property type="match status" value="1"/>
</dbReference>
<dbReference type="GO" id="GO:0015031">
    <property type="term" value="P:protein transport"/>
    <property type="evidence" value="ECO:0007669"/>
    <property type="project" value="UniProtKB-KW"/>
</dbReference>
<feature type="non-terminal residue" evidence="15">
    <location>
        <position position="1406"/>
    </location>
</feature>
<dbReference type="Gene3D" id="3.10.330.10">
    <property type="match status" value="1"/>
</dbReference>
<evidence type="ECO:0000256" key="13">
    <source>
        <dbReference type="SAM" id="MobiDB-lite"/>
    </source>
</evidence>
<dbReference type="InterPro" id="IPR029067">
    <property type="entry name" value="CDC48_domain_2-like_sf"/>
</dbReference>
<evidence type="ECO:0000256" key="6">
    <source>
        <dbReference type="ARBA" id="ARBA00022801"/>
    </source>
</evidence>
<dbReference type="GO" id="GO:0016787">
    <property type="term" value="F:hydrolase activity"/>
    <property type="evidence" value="ECO:0007669"/>
    <property type="project" value="UniProtKB-KW"/>
</dbReference>
<feature type="domain" description="AAA+ ATPase" evidence="14">
    <location>
        <begin position="634"/>
        <end position="785"/>
    </location>
</feature>
<dbReference type="SUPFAM" id="SSF52540">
    <property type="entry name" value="P-loop containing nucleoside triphosphate hydrolases"/>
    <property type="match status" value="2"/>
</dbReference>
<keyword evidence="5" id="KW-0547">Nucleotide-binding</keyword>
<evidence type="ECO:0000313" key="15">
    <source>
        <dbReference type="EMBL" id="KAK7483173.1"/>
    </source>
</evidence>
<dbReference type="Proteomes" id="UP001519460">
    <property type="component" value="Unassembled WGS sequence"/>
</dbReference>
<dbReference type="GO" id="GO:0016020">
    <property type="term" value="C:membrane"/>
    <property type="evidence" value="ECO:0007669"/>
    <property type="project" value="UniProtKB-SubCell"/>
</dbReference>
<evidence type="ECO:0000256" key="1">
    <source>
        <dbReference type="ARBA" id="ARBA00004370"/>
    </source>
</evidence>
<evidence type="ECO:0000256" key="7">
    <source>
        <dbReference type="ARBA" id="ARBA00022840"/>
    </source>
</evidence>
<feature type="domain" description="AAA+ ATPase" evidence="14">
    <location>
        <begin position="917"/>
        <end position="1053"/>
    </location>
</feature>
<evidence type="ECO:0000256" key="11">
    <source>
        <dbReference type="ARBA" id="ARBA00034532"/>
    </source>
</evidence>
<dbReference type="InterPro" id="IPR050168">
    <property type="entry name" value="AAA_ATPase_domain"/>
</dbReference>
<evidence type="ECO:0000256" key="9">
    <source>
        <dbReference type="ARBA" id="ARBA00023136"/>
    </source>
</evidence>
<dbReference type="PANTHER" id="PTHR23077:SF12">
    <property type="entry name" value="PEROXISOMAL ATPASE PEX1"/>
    <property type="match status" value="1"/>
</dbReference>
<name>A0ABD0K7W7_9CAEN</name>
<dbReference type="Pfam" id="PF00004">
    <property type="entry name" value="AAA"/>
    <property type="match status" value="2"/>
</dbReference>
<keyword evidence="8" id="KW-0653">Protein transport</keyword>
<dbReference type="GO" id="GO:0007031">
    <property type="term" value="P:peroxisome organization"/>
    <property type="evidence" value="ECO:0007669"/>
    <property type="project" value="UniProtKB-KW"/>
</dbReference>
<comment type="similarity">
    <text evidence="2">Belongs to the AAA ATPase family.</text>
</comment>
<evidence type="ECO:0000259" key="14">
    <source>
        <dbReference type="SMART" id="SM00382"/>
    </source>
</evidence>